<dbReference type="AlphaFoldDB" id="S0F6T8"/>
<dbReference type="EMBL" id="ACBW01000110">
    <property type="protein sequence ID" value="EEF76004.1"/>
    <property type="molecule type" value="Genomic_DNA"/>
</dbReference>
<gene>
    <name evidence="2" type="ORF">BACCOPRO_01498</name>
</gene>
<reference evidence="2 3" key="1">
    <citation type="submission" date="2008-12" db="EMBL/GenBank/DDBJ databases">
        <authorList>
            <person name="Fulton L."/>
            <person name="Clifton S."/>
            <person name="Fulton B."/>
            <person name="Xu J."/>
            <person name="Minx P."/>
            <person name="Pepin K.H."/>
            <person name="Johnson M."/>
            <person name="Bhonagiri V."/>
            <person name="Nash W.E."/>
            <person name="Mardis E.R."/>
            <person name="Wilson R.K."/>
        </authorList>
    </citation>
    <scope>NUCLEOTIDE SEQUENCE [LARGE SCALE GENOMIC DNA]</scope>
    <source>
        <strain evidence="2 3">DSM 18228</strain>
    </source>
</reference>
<comment type="caution">
    <text evidence="2">The sequence shown here is derived from an EMBL/GenBank/DDBJ whole genome shotgun (WGS) entry which is preliminary data.</text>
</comment>
<evidence type="ECO:0000256" key="1">
    <source>
        <dbReference type="SAM" id="Phobius"/>
    </source>
</evidence>
<keyword evidence="3" id="KW-1185">Reference proteome</keyword>
<dbReference type="HOGENOM" id="CLU_3265536_0_0_10"/>
<evidence type="ECO:0000313" key="3">
    <source>
        <dbReference type="Proteomes" id="UP000014073"/>
    </source>
</evidence>
<accession>S0F6T8</accession>
<sequence length="41" mass="4661">MIDRQEKVVIQDCLLLPASVLLYGYLSGISFLFYPAFPPKN</sequence>
<keyword evidence="1" id="KW-1133">Transmembrane helix</keyword>
<name>S0F6T8_9BACT</name>
<keyword evidence="1" id="KW-0812">Transmembrane</keyword>
<dbReference type="Proteomes" id="UP000014073">
    <property type="component" value="Unassembled WGS sequence"/>
</dbReference>
<feature type="transmembrane region" description="Helical" evidence="1">
    <location>
        <begin position="12"/>
        <end position="37"/>
    </location>
</feature>
<protein>
    <submittedName>
        <fullName evidence="2">Uncharacterized protein</fullName>
    </submittedName>
</protein>
<dbReference type="STRING" id="547042.BACCOPRO_01498"/>
<keyword evidence="1" id="KW-0472">Membrane</keyword>
<evidence type="ECO:0000313" key="2">
    <source>
        <dbReference type="EMBL" id="EEF76004.1"/>
    </source>
</evidence>
<proteinExistence type="predicted"/>
<organism evidence="2 3">
    <name type="scientific">Phocaeicola coprophilus DSM 18228 = JCM 13818</name>
    <dbReference type="NCBI Taxonomy" id="547042"/>
    <lineage>
        <taxon>Bacteria</taxon>
        <taxon>Pseudomonadati</taxon>
        <taxon>Bacteroidota</taxon>
        <taxon>Bacteroidia</taxon>
        <taxon>Bacteroidales</taxon>
        <taxon>Bacteroidaceae</taxon>
        <taxon>Phocaeicola</taxon>
    </lineage>
</organism>